<proteinExistence type="predicted"/>
<sequence>MYSGARYLWTS</sequence>
<evidence type="ECO:0000313" key="1">
    <source>
        <dbReference type="EMBL" id="MBX68690.1"/>
    </source>
</evidence>
<dbReference type="EMBL" id="GGEC01088206">
    <property type="protein sequence ID" value="MBX68690.1"/>
    <property type="molecule type" value="Transcribed_RNA"/>
</dbReference>
<accession>A0A2P2QNV0</accession>
<name>A0A2P2QNV0_RHIMU</name>
<reference evidence="1" key="1">
    <citation type="submission" date="2018-02" db="EMBL/GenBank/DDBJ databases">
        <title>Rhizophora mucronata_Transcriptome.</title>
        <authorList>
            <person name="Meera S.P."/>
            <person name="Sreeshan A."/>
            <person name="Augustine A."/>
        </authorList>
    </citation>
    <scope>NUCLEOTIDE SEQUENCE</scope>
    <source>
        <tissue evidence="1">Leaf</tissue>
    </source>
</reference>
<organism evidence="1">
    <name type="scientific">Rhizophora mucronata</name>
    <name type="common">Asiatic mangrove</name>
    <dbReference type="NCBI Taxonomy" id="61149"/>
    <lineage>
        <taxon>Eukaryota</taxon>
        <taxon>Viridiplantae</taxon>
        <taxon>Streptophyta</taxon>
        <taxon>Embryophyta</taxon>
        <taxon>Tracheophyta</taxon>
        <taxon>Spermatophyta</taxon>
        <taxon>Magnoliopsida</taxon>
        <taxon>eudicotyledons</taxon>
        <taxon>Gunneridae</taxon>
        <taxon>Pentapetalae</taxon>
        <taxon>rosids</taxon>
        <taxon>fabids</taxon>
        <taxon>Malpighiales</taxon>
        <taxon>Rhizophoraceae</taxon>
        <taxon>Rhizophora</taxon>
    </lineage>
</organism>
<protein>
    <submittedName>
        <fullName evidence="1">Uncharacterized protein</fullName>
    </submittedName>
</protein>